<protein>
    <submittedName>
        <fullName evidence="3">NTP transferase domain-containing protein</fullName>
    </submittedName>
</protein>
<dbReference type="PANTHER" id="PTHR43777:SF1">
    <property type="entry name" value="MOLYBDENUM COFACTOR CYTIDYLYLTRANSFERASE"/>
    <property type="match status" value="1"/>
</dbReference>
<evidence type="ECO:0000259" key="2">
    <source>
        <dbReference type="Pfam" id="PF12804"/>
    </source>
</evidence>
<evidence type="ECO:0000256" key="1">
    <source>
        <dbReference type="ARBA" id="ARBA00022842"/>
    </source>
</evidence>
<feature type="domain" description="MobA-like NTP transferase" evidence="2">
    <location>
        <begin position="3"/>
        <end position="174"/>
    </location>
</feature>
<dbReference type="Pfam" id="PF12804">
    <property type="entry name" value="NTP_transf_3"/>
    <property type="match status" value="1"/>
</dbReference>
<dbReference type="RefSeq" id="WP_147914920.1">
    <property type="nucleotide sequence ID" value="NZ_JBHUEJ010000026.1"/>
</dbReference>
<reference evidence="4" key="1">
    <citation type="journal article" date="2019" name="Int. J. Syst. Evol. Microbiol.">
        <title>The Global Catalogue of Microorganisms (GCM) 10K type strain sequencing project: providing services to taxonomists for standard genome sequencing and annotation.</title>
        <authorList>
            <consortium name="The Broad Institute Genomics Platform"/>
            <consortium name="The Broad Institute Genome Sequencing Center for Infectious Disease"/>
            <person name="Wu L."/>
            <person name="Ma J."/>
        </authorList>
    </citation>
    <scope>NUCLEOTIDE SEQUENCE [LARGE SCALE GENOMIC DNA]</scope>
    <source>
        <strain evidence="4">LMG 29247</strain>
    </source>
</reference>
<gene>
    <name evidence="3" type="ORF">ACFSF0_12325</name>
</gene>
<dbReference type="GO" id="GO:0016740">
    <property type="term" value="F:transferase activity"/>
    <property type="evidence" value="ECO:0007669"/>
    <property type="project" value="UniProtKB-KW"/>
</dbReference>
<dbReference type="EMBL" id="JBHUEJ010000026">
    <property type="protein sequence ID" value="MFD1711398.1"/>
    <property type="molecule type" value="Genomic_DNA"/>
</dbReference>
<accession>A0ABW4KVS9</accession>
<keyword evidence="1" id="KW-0460">Magnesium</keyword>
<sequence>MAAVVMAAGAGRRMGGRPKALLQRDGESLLARQIGLLQAGDVRQVVVVLGHHAERLQPLVAQLAADHPVLDLRSTRNPRPDDGTGGSLRCGLAALPPALDAVVVLLADQPLLALDDLRAVLAAWCARPPGIDLVVPTHAGQPGHPLVFGPTVRAAVQGATDSGGVREWRRAHPDRVQSLALAHARCTTDLDTPDDLVRLRDELGVDLRWPDAEY</sequence>
<organism evidence="3 4">
    <name type="scientific">Ottowia flava</name>
    <dbReference type="NCBI Taxonomy" id="2675430"/>
    <lineage>
        <taxon>Bacteria</taxon>
        <taxon>Pseudomonadati</taxon>
        <taxon>Pseudomonadota</taxon>
        <taxon>Betaproteobacteria</taxon>
        <taxon>Burkholderiales</taxon>
        <taxon>Comamonadaceae</taxon>
        <taxon>Ottowia</taxon>
    </lineage>
</organism>
<evidence type="ECO:0000313" key="3">
    <source>
        <dbReference type="EMBL" id="MFD1711398.1"/>
    </source>
</evidence>
<keyword evidence="4" id="KW-1185">Reference proteome</keyword>
<dbReference type="PANTHER" id="PTHR43777">
    <property type="entry name" value="MOLYBDENUM COFACTOR CYTIDYLYLTRANSFERASE"/>
    <property type="match status" value="1"/>
</dbReference>
<dbReference type="InterPro" id="IPR029044">
    <property type="entry name" value="Nucleotide-diphossugar_trans"/>
</dbReference>
<evidence type="ECO:0000313" key="4">
    <source>
        <dbReference type="Proteomes" id="UP001597304"/>
    </source>
</evidence>
<dbReference type="Proteomes" id="UP001597304">
    <property type="component" value="Unassembled WGS sequence"/>
</dbReference>
<dbReference type="CDD" id="cd04182">
    <property type="entry name" value="GT_2_like_f"/>
    <property type="match status" value="1"/>
</dbReference>
<proteinExistence type="predicted"/>
<comment type="caution">
    <text evidence="3">The sequence shown here is derived from an EMBL/GenBank/DDBJ whole genome shotgun (WGS) entry which is preliminary data.</text>
</comment>
<dbReference type="Gene3D" id="3.90.550.10">
    <property type="entry name" value="Spore Coat Polysaccharide Biosynthesis Protein SpsA, Chain A"/>
    <property type="match status" value="1"/>
</dbReference>
<dbReference type="SUPFAM" id="SSF53448">
    <property type="entry name" value="Nucleotide-diphospho-sugar transferases"/>
    <property type="match status" value="1"/>
</dbReference>
<keyword evidence="3" id="KW-0808">Transferase</keyword>
<dbReference type="InterPro" id="IPR025877">
    <property type="entry name" value="MobA-like_NTP_Trfase"/>
</dbReference>
<name>A0ABW4KVS9_9BURK</name>